<dbReference type="Pfam" id="PF08241">
    <property type="entry name" value="Methyltransf_11"/>
    <property type="match status" value="1"/>
</dbReference>
<dbReference type="PANTHER" id="PTHR44068:SF11">
    <property type="entry name" value="GERANYL DIPHOSPHATE 2-C-METHYLTRANSFERASE"/>
    <property type="match status" value="1"/>
</dbReference>
<dbReference type="GO" id="GO:0032259">
    <property type="term" value="P:methylation"/>
    <property type="evidence" value="ECO:0007669"/>
    <property type="project" value="UniProtKB-KW"/>
</dbReference>
<evidence type="ECO:0000313" key="3">
    <source>
        <dbReference type="EMBL" id="KAA0017027.1"/>
    </source>
</evidence>
<feature type="domain" description="Methyltransferase type 11" evidence="2">
    <location>
        <begin position="97"/>
        <end position="195"/>
    </location>
</feature>
<keyword evidence="3" id="KW-0489">Methyltransferase</keyword>
<keyword evidence="4" id="KW-1185">Reference proteome</keyword>
<dbReference type="CDD" id="cd02440">
    <property type="entry name" value="AdoMet_MTases"/>
    <property type="match status" value="1"/>
</dbReference>
<dbReference type="GO" id="GO:0008757">
    <property type="term" value="F:S-adenosylmethionine-dependent methyltransferase activity"/>
    <property type="evidence" value="ECO:0007669"/>
    <property type="project" value="InterPro"/>
</dbReference>
<dbReference type="Gene3D" id="3.40.50.150">
    <property type="entry name" value="Vaccinia Virus protein VP39"/>
    <property type="match status" value="1"/>
</dbReference>
<dbReference type="EMBL" id="VLNY01000024">
    <property type="protein sequence ID" value="KAA0017027.1"/>
    <property type="molecule type" value="Genomic_DNA"/>
</dbReference>
<dbReference type="PANTHER" id="PTHR44068">
    <property type="entry name" value="ZGC:194242"/>
    <property type="match status" value="1"/>
</dbReference>
<accession>A0A5A7S273</accession>
<dbReference type="OrthoDB" id="65624at2"/>
<comment type="caution">
    <text evidence="3">The sequence shown here is derived from an EMBL/GenBank/DDBJ whole genome shotgun (WGS) entry which is preliminary data.</text>
</comment>
<sequence length="310" mass="34707">MTPTDYRPPEKQAKRLGRWAREWASFATLPFSTKAPEKYSRLLYDNGFGPATSFGEESMFQDFGYWANSPKTLDEACTELARLVANEAHLSPDDVVIDVGCGYGDQDFVWAIEFDVKEIVGVNVAPGQIEIANARARELGLDGTVRHLLGSASSIPRPDSSGTKVTAMESAFHFPSRAEFFAEAFRVLEPGGRIVTADMIPLPRDQVSSRLRGIRPVGPMVHWLFMPDRKNRPTLAEYRDAMEHAGFVNVKLYSIRDHVFKPYAAFMKNRLRDPEMARVNPAGRIFLGNIGASFWGTWLDYVVASADKPR</sequence>
<evidence type="ECO:0000313" key="4">
    <source>
        <dbReference type="Proteomes" id="UP000322244"/>
    </source>
</evidence>
<evidence type="ECO:0000259" key="2">
    <source>
        <dbReference type="Pfam" id="PF08241"/>
    </source>
</evidence>
<protein>
    <submittedName>
        <fullName evidence="3">Methyltransferase domain-containing protein</fullName>
    </submittedName>
</protein>
<proteinExistence type="predicted"/>
<dbReference type="SUPFAM" id="SSF53335">
    <property type="entry name" value="S-adenosyl-L-methionine-dependent methyltransferases"/>
    <property type="match status" value="1"/>
</dbReference>
<keyword evidence="1 3" id="KW-0808">Transferase</keyword>
<dbReference type="InterPro" id="IPR013216">
    <property type="entry name" value="Methyltransf_11"/>
</dbReference>
<organism evidence="3 4">
    <name type="scientific">Antrihabitans cavernicola</name>
    <dbReference type="NCBI Taxonomy" id="2495913"/>
    <lineage>
        <taxon>Bacteria</taxon>
        <taxon>Bacillati</taxon>
        <taxon>Actinomycetota</taxon>
        <taxon>Actinomycetes</taxon>
        <taxon>Mycobacteriales</taxon>
        <taxon>Nocardiaceae</taxon>
        <taxon>Antrihabitans</taxon>
    </lineage>
</organism>
<reference evidence="3 4" key="1">
    <citation type="submission" date="2019-07" db="EMBL/GenBank/DDBJ databases">
        <title>Rhodococcus cavernicolus sp. nov., isolated from a cave.</title>
        <authorList>
            <person name="Lee S.D."/>
        </authorList>
    </citation>
    <scope>NUCLEOTIDE SEQUENCE [LARGE SCALE GENOMIC DNA]</scope>
    <source>
        <strain evidence="3 4">C1-24</strain>
    </source>
</reference>
<dbReference type="Proteomes" id="UP000322244">
    <property type="component" value="Unassembled WGS sequence"/>
</dbReference>
<evidence type="ECO:0000256" key="1">
    <source>
        <dbReference type="ARBA" id="ARBA00022679"/>
    </source>
</evidence>
<gene>
    <name evidence="3" type="ORF">FOY51_25655</name>
</gene>
<name>A0A5A7S273_9NOCA</name>
<dbReference type="InterPro" id="IPR050447">
    <property type="entry name" value="Erg6_SMT_methyltransf"/>
</dbReference>
<dbReference type="InterPro" id="IPR029063">
    <property type="entry name" value="SAM-dependent_MTases_sf"/>
</dbReference>
<dbReference type="RefSeq" id="WP_149433112.1">
    <property type="nucleotide sequence ID" value="NZ_VLNY01000024.1"/>
</dbReference>
<dbReference type="AlphaFoldDB" id="A0A5A7S273"/>